<evidence type="ECO:0000313" key="8">
    <source>
        <dbReference type="Proteomes" id="UP001465976"/>
    </source>
</evidence>
<dbReference type="CDD" id="cd02961">
    <property type="entry name" value="PDI_a_family"/>
    <property type="match status" value="1"/>
</dbReference>
<dbReference type="Proteomes" id="UP001465976">
    <property type="component" value="Unassembled WGS sequence"/>
</dbReference>
<evidence type="ECO:0000313" key="7">
    <source>
        <dbReference type="EMBL" id="KAL0575530.1"/>
    </source>
</evidence>
<dbReference type="PANTHER" id="PTHR45672">
    <property type="entry name" value="PROTEIN DISULFIDE-ISOMERASE C17H9.14C-RELATED"/>
    <property type="match status" value="1"/>
</dbReference>
<dbReference type="InterPro" id="IPR051063">
    <property type="entry name" value="PDI"/>
</dbReference>
<name>A0ABR3FJG5_9AGAR</name>
<feature type="region of interest" description="Disordered" evidence="3">
    <location>
        <begin position="130"/>
        <end position="160"/>
    </location>
</feature>
<feature type="signal peptide" evidence="5">
    <location>
        <begin position="1"/>
        <end position="24"/>
    </location>
</feature>
<dbReference type="Gene3D" id="3.40.30.10">
    <property type="entry name" value="Glutaredoxin"/>
    <property type="match status" value="3"/>
</dbReference>
<dbReference type="InterPro" id="IPR013766">
    <property type="entry name" value="Thioredoxin_domain"/>
</dbReference>
<comment type="similarity">
    <text evidence="1">Belongs to the protein disulfide isomerase family.</text>
</comment>
<gene>
    <name evidence="7" type="ORF">V5O48_006453</name>
</gene>
<dbReference type="SUPFAM" id="SSF52833">
    <property type="entry name" value="Thioredoxin-like"/>
    <property type="match status" value="2"/>
</dbReference>
<feature type="domain" description="Thioredoxin" evidence="6">
    <location>
        <begin position="148"/>
        <end position="270"/>
    </location>
</feature>
<evidence type="ECO:0000256" key="2">
    <source>
        <dbReference type="ARBA" id="ARBA00022729"/>
    </source>
</evidence>
<sequence>MLWQLHKNLPFYFLLSSITLSSTALPVHSTELTPANFKSSISKGVWLIEHFSPYCGHCKAFAPTWDDLVKENEAQSNPGIRLAQVNCVTHGDLCNENGVSGYPQLNMYSDGKFVEQFRKAREPEILREFMKKHARPEPEPETEPEVKVAEEPSHPPVRAPVNPSGEVLVLEPKSFHRAITDGPIWVKFFAPWCGHCKKLAPTWKQLAKAMQNKLVVAEVDCEAHSALCTSQGVPGFPSLMFYSGDGETKTEYSGGRKLDQLKAFADKATGAASKAVSDSELQKYVDEQDVVYVLLHSSSSSGIVSALSPTFLPLLGSPTVLTIQDPPESLLSRFGIESTSASDWHIVALKDHDSTTPSSIFFSSLRDTDLTIPSNRDPVSKWLVANRLPTTVELTQDTFQSIMNAPGKPLVVIAAITEENAQSVKGKVAELGRKWRAKTGGNGIAKGTRGERPIVFATMDAERWKDWMKSMYGVRPKHTQDLEDIDVFVADHKELIYYKTDSDGSPIRLTSATSVFSGIEGVVNGTTEYLHSENFVERLARYLNKKFTTVEEYIINNPIHALLVVCIVVVLIILGIRRVLADDHMESDFGRGKGGRLD</sequence>
<feature type="transmembrane region" description="Helical" evidence="4">
    <location>
        <begin position="559"/>
        <end position="576"/>
    </location>
</feature>
<dbReference type="PROSITE" id="PS51352">
    <property type="entry name" value="THIOREDOXIN_2"/>
    <property type="match status" value="2"/>
</dbReference>
<organism evidence="7 8">
    <name type="scientific">Marasmius crinis-equi</name>
    <dbReference type="NCBI Taxonomy" id="585013"/>
    <lineage>
        <taxon>Eukaryota</taxon>
        <taxon>Fungi</taxon>
        <taxon>Dikarya</taxon>
        <taxon>Basidiomycota</taxon>
        <taxon>Agaricomycotina</taxon>
        <taxon>Agaricomycetes</taxon>
        <taxon>Agaricomycetidae</taxon>
        <taxon>Agaricales</taxon>
        <taxon>Marasmiineae</taxon>
        <taxon>Marasmiaceae</taxon>
        <taxon>Marasmius</taxon>
    </lineage>
</organism>
<feature type="domain" description="Thioredoxin" evidence="6">
    <location>
        <begin position="9"/>
        <end position="135"/>
    </location>
</feature>
<keyword evidence="8" id="KW-1185">Reference proteome</keyword>
<evidence type="ECO:0000256" key="5">
    <source>
        <dbReference type="SAM" id="SignalP"/>
    </source>
</evidence>
<dbReference type="EMBL" id="JBAHYK010000296">
    <property type="protein sequence ID" value="KAL0575530.1"/>
    <property type="molecule type" value="Genomic_DNA"/>
</dbReference>
<evidence type="ECO:0000256" key="4">
    <source>
        <dbReference type="SAM" id="Phobius"/>
    </source>
</evidence>
<dbReference type="PANTHER" id="PTHR45672:SF3">
    <property type="entry name" value="THIOREDOXIN DOMAIN-CONTAINING PROTEIN 5"/>
    <property type="match status" value="1"/>
</dbReference>
<keyword evidence="4" id="KW-1133">Transmembrane helix</keyword>
<evidence type="ECO:0000256" key="1">
    <source>
        <dbReference type="ARBA" id="ARBA00006347"/>
    </source>
</evidence>
<proteinExistence type="inferred from homology"/>
<dbReference type="PRINTS" id="PR00421">
    <property type="entry name" value="THIOREDOXIN"/>
</dbReference>
<accession>A0ABR3FJG5</accession>
<comment type="caution">
    <text evidence="7">The sequence shown here is derived from an EMBL/GenBank/DDBJ whole genome shotgun (WGS) entry which is preliminary data.</text>
</comment>
<reference evidence="7 8" key="1">
    <citation type="submission" date="2024-02" db="EMBL/GenBank/DDBJ databases">
        <title>A draft genome for the cacao thread blight pathogen Marasmius crinis-equi.</title>
        <authorList>
            <person name="Cohen S.P."/>
            <person name="Baruah I.K."/>
            <person name="Amoako-Attah I."/>
            <person name="Bukari Y."/>
            <person name="Meinhardt L.W."/>
            <person name="Bailey B.A."/>
        </authorList>
    </citation>
    <scope>NUCLEOTIDE SEQUENCE [LARGE SCALE GENOMIC DNA]</scope>
    <source>
        <strain evidence="7 8">GH-76</strain>
    </source>
</reference>
<dbReference type="Pfam" id="PF00085">
    <property type="entry name" value="Thioredoxin"/>
    <property type="match status" value="2"/>
</dbReference>
<feature type="compositionally biased region" description="Basic and acidic residues" evidence="3">
    <location>
        <begin position="130"/>
        <end position="153"/>
    </location>
</feature>
<keyword evidence="2 5" id="KW-0732">Signal</keyword>
<keyword evidence="4" id="KW-0472">Membrane</keyword>
<protein>
    <recommendedName>
        <fullName evidence="6">Thioredoxin domain-containing protein</fullName>
    </recommendedName>
</protein>
<feature type="chain" id="PRO_5045752325" description="Thioredoxin domain-containing protein" evidence="5">
    <location>
        <begin position="25"/>
        <end position="598"/>
    </location>
</feature>
<keyword evidence="4" id="KW-0812">Transmembrane</keyword>
<dbReference type="InterPro" id="IPR036249">
    <property type="entry name" value="Thioredoxin-like_sf"/>
</dbReference>
<evidence type="ECO:0000256" key="3">
    <source>
        <dbReference type="SAM" id="MobiDB-lite"/>
    </source>
</evidence>
<evidence type="ECO:0000259" key="6">
    <source>
        <dbReference type="PROSITE" id="PS51352"/>
    </source>
</evidence>